<dbReference type="RefSeq" id="WP_103727171.1">
    <property type="nucleotide sequence ID" value="NZ_PQNY01000045.1"/>
</dbReference>
<dbReference type="OrthoDB" id="3812886at2"/>
<name>A0A2S4N4M9_9FLAO</name>
<comment type="caution">
    <text evidence="1">The sequence shown here is derived from an EMBL/GenBank/DDBJ whole genome shotgun (WGS) entry which is preliminary data.</text>
</comment>
<protein>
    <submittedName>
        <fullName evidence="1">Uncharacterized protein</fullName>
    </submittedName>
</protein>
<proteinExistence type="predicted"/>
<accession>A0A2S4N4M9</accession>
<keyword evidence="2" id="KW-1185">Reference proteome</keyword>
<evidence type="ECO:0000313" key="1">
    <source>
        <dbReference type="EMBL" id="POS00610.1"/>
    </source>
</evidence>
<organism evidence="1 2">
    <name type="scientific">Flavobacterium croceum DSM 17960</name>
    <dbReference type="NCBI Taxonomy" id="1121886"/>
    <lineage>
        <taxon>Bacteria</taxon>
        <taxon>Pseudomonadati</taxon>
        <taxon>Bacteroidota</taxon>
        <taxon>Flavobacteriia</taxon>
        <taxon>Flavobacteriales</taxon>
        <taxon>Flavobacteriaceae</taxon>
        <taxon>Flavobacterium</taxon>
    </lineage>
</organism>
<dbReference type="Proteomes" id="UP000237056">
    <property type="component" value="Unassembled WGS sequence"/>
</dbReference>
<reference evidence="1 2" key="1">
    <citation type="submission" date="2018-01" db="EMBL/GenBank/DDBJ databases">
        <title>Genomic Encyclopedia of Type Strains, Phase I: the one thousand microbial genomes (KMG-I) project.</title>
        <authorList>
            <person name="Goeker M."/>
        </authorList>
    </citation>
    <scope>NUCLEOTIDE SEQUENCE [LARGE SCALE GENOMIC DNA]</scope>
    <source>
        <strain evidence="1 2">DSM 17960</strain>
    </source>
</reference>
<dbReference type="AlphaFoldDB" id="A0A2S4N4M9"/>
<sequence length="325" mass="37179">MKNIFTSLIIILSLKLSAQKIDYSFPEGYENEISKKDYTDLVNESVKAISKNYKVVSVEKGVIELEKGQDYNILNLHNLILKCSEVGKEKWISLINSHFDSMYESMEKQKQLDQNKFETLIDYLTIRIYQESFVIQNGGIDNLIAKKDLDGTFSVLMLDLPSAFTPIKKDMFNLWNKKSDEVFNIAQKNVNKQEFTKGTETIDADGQKIDISFIENENYGASIALDLKNNAPEFIGELGSVIAIPNKGIVNIFKISKNKPLDFMLFIQKCKPIVENFFNQHPQPISKDFYWYYSGKFTKINIAEKNGEFIVIAPIGLTELMAVKK</sequence>
<gene>
    <name evidence="1" type="ORF">Q361_1451</name>
</gene>
<evidence type="ECO:0000313" key="2">
    <source>
        <dbReference type="Proteomes" id="UP000237056"/>
    </source>
</evidence>
<dbReference type="EMBL" id="PQNY01000045">
    <property type="protein sequence ID" value="POS00610.1"/>
    <property type="molecule type" value="Genomic_DNA"/>
</dbReference>